<evidence type="ECO:0000313" key="2">
    <source>
        <dbReference type="EMBL" id="CAB4182833.1"/>
    </source>
</evidence>
<accession>A0A6J5SF28</accession>
<dbReference type="EMBL" id="LR797043">
    <property type="protein sequence ID" value="CAB4182833.1"/>
    <property type="molecule type" value="Genomic_DNA"/>
</dbReference>
<dbReference type="EMBL" id="LR797390">
    <property type="protein sequence ID" value="CAB4212290.1"/>
    <property type="molecule type" value="Genomic_DNA"/>
</dbReference>
<reference evidence="4" key="1">
    <citation type="submission" date="2020-05" db="EMBL/GenBank/DDBJ databases">
        <authorList>
            <person name="Chiriac C."/>
            <person name="Salcher M."/>
            <person name="Ghai R."/>
            <person name="Kavagutti S V."/>
        </authorList>
    </citation>
    <scope>NUCLEOTIDE SEQUENCE</scope>
</reference>
<evidence type="ECO:0000313" key="1">
    <source>
        <dbReference type="EMBL" id="CAB4170090.1"/>
    </source>
</evidence>
<dbReference type="EMBL" id="LR797266">
    <property type="protein sequence ID" value="CAB4197273.1"/>
    <property type="molecule type" value="Genomic_DNA"/>
</dbReference>
<dbReference type="EMBL" id="LR796848">
    <property type="protein sequence ID" value="CAB4170090.1"/>
    <property type="molecule type" value="Genomic_DNA"/>
</dbReference>
<proteinExistence type="predicted"/>
<name>A0A6J5SF28_9CAUD</name>
<evidence type="ECO:0000313" key="3">
    <source>
        <dbReference type="EMBL" id="CAB4197273.1"/>
    </source>
</evidence>
<gene>
    <name evidence="2" type="ORF">UFOVP1080_24</name>
    <name evidence="3" type="ORF">UFOVP1321_12</name>
    <name evidence="4" type="ORF">UFOVP1432_3</name>
    <name evidence="5" type="ORF">UFOVP1528_39</name>
    <name evidence="1" type="ORF">UFOVP905_36</name>
</gene>
<sequence length="83" mass="9682">MNSLLMQCRPKDSNKEDWEKAWDNAKYVLQPLADVIKKQIKELNKVSPNDFDCPNHYAKMAYEHGGKERLEYVLSLLPDSVDK</sequence>
<organism evidence="4">
    <name type="scientific">uncultured Caudovirales phage</name>
    <dbReference type="NCBI Taxonomy" id="2100421"/>
    <lineage>
        <taxon>Viruses</taxon>
        <taxon>Duplodnaviria</taxon>
        <taxon>Heunggongvirae</taxon>
        <taxon>Uroviricota</taxon>
        <taxon>Caudoviricetes</taxon>
        <taxon>Peduoviridae</taxon>
        <taxon>Maltschvirus</taxon>
        <taxon>Maltschvirus maltsch</taxon>
    </lineage>
</organism>
<evidence type="ECO:0000313" key="4">
    <source>
        <dbReference type="EMBL" id="CAB4212290.1"/>
    </source>
</evidence>
<evidence type="ECO:0000313" key="5">
    <source>
        <dbReference type="EMBL" id="CAB5227442.1"/>
    </source>
</evidence>
<protein>
    <submittedName>
        <fullName evidence="4">Uncharacterized protein</fullName>
    </submittedName>
</protein>
<dbReference type="EMBL" id="LR798375">
    <property type="protein sequence ID" value="CAB5227442.1"/>
    <property type="molecule type" value="Genomic_DNA"/>
</dbReference>